<name>A0A0G0Z789_9BACT</name>
<sequence length="387" mass="45165">MNKTMPTDKFIYIHDDFENCHFCAETYHGYSIFEYGIEDEGAVGTYEDLGLVYGNLKPILIDITFHDKKMEKLGYVVDAQYGMTYFIAKHSRLLKKDGIPHTLQTYAEYLKENHRQDTHKEKDATEKDYADLIKTKIGRMKKAIFRLKDVPQNEAYLKECISQSPDKFLFGIKIRQAKIYAAKINKDDSNGIDDYKDLNELESSLKTAITSLNPAPSYNILAAYYDQEEFDEGAIRHFLFAGKQLIESTNEVIYLKDAEFETLLGKIAYLCHLWKEKKNISDKFFKEANDFILYRRTVSANPVVDFAGSFFDSLIDDMKAHDQLIECAHCHLLAKYFRNKKFCSKLTDGRNCFGKHHSKQDYLRHKTKRLNTKRAWIKRTRKEIPGY</sequence>
<proteinExistence type="predicted"/>
<dbReference type="Proteomes" id="UP000034875">
    <property type="component" value="Unassembled WGS sequence"/>
</dbReference>
<dbReference type="AlphaFoldDB" id="A0A0G0Z789"/>
<comment type="caution">
    <text evidence="1">The sequence shown here is derived from an EMBL/GenBank/DDBJ whole genome shotgun (WGS) entry which is preliminary data.</text>
</comment>
<evidence type="ECO:0000313" key="1">
    <source>
        <dbReference type="EMBL" id="KKS44572.1"/>
    </source>
</evidence>
<dbReference type="EMBL" id="LCCZ01000004">
    <property type="protein sequence ID" value="KKS44572.1"/>
    <property type="molecule type" value="Genomic_DNA"/>
</dbReference>
<evidence type="ECO:0000313" key="2">
    <source>
        <dbReference type="Proteomes" id="UP000034875"/>
    </source>
</evidence>
<accession>A0A0G0Z789</accession>
<organism evidence="1 2">
    <name type="scientific">candidate division CPR1 bacterium GW2011_GWA2_42_17</name>
    <dbReference type="NCBI Taxonomy" id="1618341"/>
    <lineage>
        <taxon>Bacteria</taxon>
        <taxon>candidate division CPR1</taxon>
    </lineage>
</organism>
<reference evidence="1 2" key="1">
    <citation type="journal article" date="2015" name="Nature">
        <title>rRNA introns, odd ribosomes, and small enigmatic genomes across a large radiation of phyla.</title>
        <authorList>
            <person name="Brown C.T."/>
            <person name="Hug L.A."/>
            <person name="Thomas B.C."/>
            <person name="Sharon I."/>
            <person name="Castelle C.J."/>
            <person name="Singh A."/>
            <person name="Wilkins M.J."/>
            <person name="Williams K.H."/>
            <person name="Banfield J.F."/>
        </authorList>
    </citation>
    <scope>NUCLEOTIDE SEQUENCE [LARGE SCALE GENOMIC DNA]</scope>
</reference>
<protein>
    <submittedName>
        <fullName evidence="1">Uncharacterized protein</fullName>
    </submittedName>
</protein>
<gene>
    <name evidence="1" type="ORF">UV05_C0004G0007</name>
</gene>